<gene>
    <name evidence="2" type="ORF">BN1080_00420</name>
</gene>
<accession>A0A098EGT2</accession>
<dbReference type="Pfam" id="PF14206">
    <property type="entry name" value="Cys_rich_CPCC"/>
    <property type="match status" value="1"/>
</dbReference>
<proteinExistence type="predicted"/>
<dbReference type="RefSeq" id="WP_052650055.1">
    <property type="nucleotide sequence ID" value="NZ_CCXS01000001.1"/>
</dbReference>
<keyword evidence="3" id="KW-1185">Reference proteome</keyword>
<evidence type="ECO:0000313" key="3">
    <source>
        <dbReference type="Proteomes" id="UP000043699"/>
    </source>
</evidence>
<evidence type="ECO:0000313" key="2">
    <source>
        <dbReference type="EMBL" id="CEG21509.1"/>
    </source>
</evidence>
<reference evidence="2 3" key="1">
    <citation type="submission" date="2014-09" db="EMBL/GenBank/DDBJ databases">
        <authorList>
            <person name="Urmite Genomes Urmite Genomes"/>
        </authorList>
    </citation>
    <scope>NUCLEOTIDE SEQUENCE [LARGE SCALE GENOMIC DNA]</scope>
    <source>
        <strain evidence="2 3">ES2</strain>
    </source>
</reference>
<dbReference type="EMBL" id="CCXS01000001">
    <property type="protein sequence ID" value="CEG21509.1"/>
    <property type="molecule type" value="Genomic_DNA"/>
</dbReference>
<feature type="domain" description="Cysteine-rich CPCC" evidence="1">
    <location>
        <begin position="3"/>
        <end position="77"/>
    </location>
</feature>
<sequence>MKYTCLCCGYNTLDEEPPGTYEICGICYWEDDSVQFADPDYEGGANGVSLRQAQRNYAAFGACDRASIESVRKPNEKDVKDPHWTVVKKE</sequence>
<name>A0A098EGT2_9BACL</name>
<organism evidence="2 3">
    <name type="scientific">Planococcus massiliensis</name>
    <dbReference type="NCBI Taxonomy" id="1499687"/>
    <lineage>
        <taxon>Bacteria</taxon>
        <taxon>Bacillati</taxon>
        <taxon>Bacillota</taxon>
        <taxon>Bacilli</taxon>
        <taxon>Bacillales</taxon>
        <taxon>Caryophanaceae</taxon>
        <taxon>Planococcus</taxon>
    </lineage>
</organism>
<protein>
    <recommendedName>
        <fullName evidence="1">Cysteine-rich CPCC domain-containing protein</fullName>
    </recommendedName>
</protein>
<dbReference type="Proteomes" id="UP000043699">
    <property type="component" value="Unassembled WGS sequence"/>
</dbReference>
<dbReference type="InterPro" id="IPR025983">
    <property type="entry name" value="Cys_rich_CPCC"/>
</dbReference>
<evidence type="ECO:0000259" key="1">
    <source>
        <dbReference type="Pfam" id="PF14206"/>
    </source>
</evidence>
<dbReference type="STRING" id="1499687.BN1080_00420"/>
<dbReference type="AlphaFoldDB" id="A0A098EGT2"/>
<dbReference type="OrthoDB" id="1456570at2"/>